<dbReference type="FunFam" id="3.30.160.60:FF:002402">
    <property type="entry name" value="Zinc finger protein 347"/>
    <property type="match status" value="1"/>
</dbReference>
<evidence type="ECO:0000259" key="13">
    <source>
        <dbReference type="PROSITE" id="PS50805"/>
    </source>
</evidence>
<name>A0A5F9D387_RABIT</name>
<dbReference type="PANTHER" id="PTHR24381">
    <property type="entry name" value="ZINC FINGER PROTEIN"/>
    <property type="match status" value="1"/>
</dbReference>
<dbReference type="PROSITE" id="PS50805">
    <property type="entry name" value="KRAB"/>
    <property type="match status" value="1"/>
</dbReference>
<dbReference type="Bgee" id="ENSOCUG00000029768">
    <property type="expression patterns" value="Expressed in uterus and 1 other cell type or tissue"/>
</dbReference>
<comment type="similarity">
    <text evidence="2">Belongs to the krueppel C2H2-type zinc-finger protein family.</text>
</comment>
<dbReference type="SUPFAM" id="SSF109640">
    <property type="entry name" value="KRAB domain (Kruppel-associated box)"/>
    <property type="match status" value="1"/>
</dbReference>
<dbReference type="FunFam" id="3.30.160.60:FF:000008">
    <property type="entry name" value="RB-associated KRAB zinc finger protein-like"/>
    <property type="match status" value="1"/>
</dbReference>
<keyword evidence="3" id="KW-0479">Metal-binding</keyword>
<keyword evidence="10" id="KW-0539">Nucleus</keyword>
<feature type="domain" description="C2H2-type" evidence="12">
    <location>
        <begin position="160"/>
        <end position="185"/>
    </location>
</feature>
<accession>A0A5F9D387</accession>
<keyword evidence="15" id="KW-1185">Reference proteome</keyword>
<dbReference type="GO" id="GO:0008270">
    <property type="term" value="F:zinc ion binding"/>
    <property type="evidence" value="ECO:0007669"/>
    <property type="project" value="UniProtKB-KW"/>
</dbReference>
<organism evidence="14 15">
    <name type="scientific">Oryctolagus cuniculus</name>
    <name type="common">Rabbit</name>
    <dbReference type="NCBI Taxonomy" id="9986"/>
    <lineage>
        <taxon>Eukaryota</taxon>
        <taxon>Metazoa</taxon>
        <taxon>Chordata</taxon>
        <taxon>Craniata</taxon>
        <taxon>Vertebrata</taxon>
        <taxon>Euteleostomi</taxon>
        <taxon>Mammalia</taxon>
        <taxon>Eutheria</taxon>
        <taxon>Euarchontoglires</taxon>
        <taxon>Glires</taxon>
        <taxon>Lagomorpha</taxon>
        <taxon>Leporidae</taxon>
        <taxon>Oryctolagus</taxon>
    </lineage>
</organism>
<dbReference type="InterPro" id="IPR036236">
    <property type="entry name" value="Znf_C2H2_sf"/>
</dbReference>
<dbReference type="GO" id="GO:0000981">
    <property type="term" value="F:DNA-binding transcription factor activity, RNA polymerase II-specific"/>
    <property type="evidence" value="ECO:0007669"/>
    <property type="project" value="TreeGrafter"/>
</dbReference>
<dbReference type="PANTHER" id="PTHR24381:SF455">
    <property type="entry name" value="RB-ASSOCIATED KRAB ZINC FINGER PROTEIN-RELATED"/>
    <property type="match status" value="1"/>
</dbReference>
<evidence type="ECO:0000256" key="5">
    <source>
        <dbReference type="ARBA" id="ARBA00022771"/>
    </source>
</evidence>
<dbReference type="Proteomes" id="UP000001811">
    <property type="component" value="Unplaced"/>
</dbReference>
<dbReference type="GO" id="GO:0005634">
    <property type="term" value="C:nucleus"/>
    <property type="evidence" value="ECO:0007669"/>
    <property type="project" value="UniProtKB-SubCell"/>
</dbReference>
<feature type="domain" description="C2H2-type" evidence="12">
    <location>
        <begin position="132"/>
        <end position="159"/>
    </location>
</feature>
<dbReference type="SMR" id="A0A5F9D387"/>
<evidence type="ECO:0000256" key="10">
    <source>
        <dbReference type="ARBA" id="ARBA00023242"/>
    </source>
</evidence>
<dbReference type="AlphaFoldDB" id="A0A5F9D387"/>
<reference evidence="14" key="2">
    <citation type="submission" date="2025-08" db="UniProtKB">
        <authorList>
            <consortium name="Ensembl"/>
        </authorList>
    </citation>
    <scope>IDENTIFICATION</scope>
    <source>
        <strain evidence="14">Thorbecke</strain>
    </source>
</reference>
<evidence type="ECO:0000256" key="3">
    <source>
        <dbReference type="ARBA" id="ARBA00022723"/>
    </source>
</evidence>
<evidence type="ECO:0000256" key="8">
    <source>
        <dbReference type="ARBA" id="ARBA00023125"/>
    </source>
</evidence>
<keyword evidence="4" id="KW-0677">Repeat</keyword>
<reference evidence="14" key="3">
    <citation type="submission" date="2025-09" db="UniProtKB">
        <authorList>
            <consortium name="Ensembl"/>
        </authorList>
    </citation>
    <scope>IDENTIFICATION</scope>
    <source>
        <strain evidence="14">Thorbecke</strain>
    </source>
</reference>
<evidence type="ECO:0000259" key="12">
    <source>
        <dbReference type="PROSITE" id="PS50157"/>
    </source>
</evidence>
<dbReference type="InParanoid" id="A0A5F9D387"/>
<dbReference type="SUPFAM" id="SSF57667">
    <property type="entry name" value="beta-beta-alpha zinc fingers"/>
    <property type="match status" value="2"/>
</dbReference>
<dbReference type="InterPro" id="IPR013087">
    <property type="entry name" value="Znf_C2H2_type"/>
</dbReference>
<dbReference type="Ensembl" id="ENSOCUT00000047508.1">
    <property type="protein sequence ID" value="ENSOCUP00000040327.1"/>
    <property type="gene ID" value="ENSOCUG00000029768.1"/>
</dbReference>
<dbReference type="PROSITE" id="PS50157">
    <property type="entry name" value="ZINC_FINGER_C2H2_2"/>
    <property type="match status" value="4"/>
</dbReference>
<dbReference type="Pfam" id="PF00096">
    <property type="entry name" value="zf-C2H2"/>
    <property type="match status" value="4"/>
</dbReference>
<dbReference type="Gene3D" id="6.10.140.140">
    <property type="match status" value="1"/>
</dbReference>
<keyword evidence="8" id="KW-0238">DNA-binding</keyword>
<keyword evidence="7" id="KW-0805">Transcription regulation</keyword>
<feature type="domain" description="KRAB" evidence="13">
    <location>
        <begin position="3"/>
        <end position="74"/>
    </location>
</feature>
<proteinExistence type="inferred from homology"/>
<dbReference type="Pfam" id="PF01352">
    <property type="entry name" value="KRAB"/>
    <property type="match status" value="1"/>
</dbReference>
<dbReference type="GeneTree" id="ENSGT00940000153505"/>
<reference evidence="14 15" key="1">
    <citation type="journal article" date="2011" name="Nature">
        <title>A high-resolution map of human evolutionary constraint using 29 mammals.</title>
        <authorList>
            <person name="Lindblad-Toh K."/>
            <person name="Garber M."/>
            <person name="Zuk O."/>
            <person name="Lin M.F."/>
            <person name="Parker B.J."/>
            <person name="Washietl S."/>
            <person name="Kheradpour P."/>
            <person name="Ernst J."/>
            <person name="Jordan G."/>
            <person name="Mauceli E."/>
            <person name="Ward L.D."/>
            <person name="Lowe C.B."/>
            <person name="Holloway A.K."/>
            <person name="Clamp M."/>
            <person name="Gnerre S."/>
            <person name="Alfoldi J."/>
            <person name="Beal K."/>
            <person name="Chang J."/>
            <person name="Clawson H."/>
            <person name="Cuff J."/>
            <person name="Di Palma F."/>
            <person name="Fitzgerald S."/>
            <person name="Flicek P."/>
            <person name="Guttman M."/>
            <person name="Hubisz M.J."/>
            <person name="Jaffe D.B."/>
            <person name="Jungreis I."/>
            <person name="Kent W.J."/>
            <person name="Kostka D."/>
            <person name="Lara M."/>
            <person name="Martins A.L."/>
            <person name="Massingham T."/>
            <person name="Moltke I."/>
            <person name="Raney B.J."/>
            <person name="Rasmussen M.D."/>
            <person name="Robinson J."/>
            <person name="Stark A."/>
            <person name="Vilella A.J."/>
            <person name="Wen J."/>
            <person name="Xie X."/>
            <person name="Zody M.C."/>
            <person name="Baldwin J."/>
            <person name="Bloom T."/>
            <person name="Chin C.W."/>
            <person name="Heiman D."/>
            <person name="Nicol R."/>
            <person name="Nusbaum C."/>
            <person name="Young S."/>
            <person name="Wilkinson J."/>
            <person name="Worley K.C."/>
            <person name="Kovar C.L."/>
            <person name="Muzny D.M."/>
            <person name="Gibbs R.A."/>
            <person name="Cree A."/>
            <person name="Dihn H.H."/>
            <person name="Fowler G."/>
            <person name="Jhangiani S."/>
            <person name="Joshi V."/>
            <person name="Lee S."/>
            <person name="Lewis L.R."/>
            <person name="Nazareth L.V."/>
            <person name="Okwuonu G."/>
            <person name="Santibanez J."/>
            <person name="Warren W.C."/>
            <person name="Mardis E.R."/>
            <person name="Weinstock G.M."/>
            <person name="Wilson R.K."/>
            <person name="Delehaunty K."/>
            <person name="Dooling D."/>
            <person name="Fronik C."/>
            <person name="Fulton L."/>
            <person name="Fulton B."/>
            <person name="Graves T."/>
            <person name="Minx P."/>
            <person name="Sodergren E."/>
            <person name="Birney E."/>
            <person name="Margulies E.H."/>
            <person name="Herrero J."/>
            <person name="Green E.D."/>
            <person name="Haussler D."/>
            <person name="Siepel A."/>
            <person name="Goldman N."/>
            <person name="Pollard K.S."/>
            <person name="Pedersen J.S."/>
            <person name="Lander E.S."/>
            <person name="Kellis M."/>
        </authorList>
    </citation>
    <scope>NUCLEOTIDE SEQUENCE [LARGE SCALE GENOMIC DNA]</scope>
    <source>
        <strain evidence="15">Thorbecke</strain>
    </source>
</reference>
<keyword evidence="9" id="KW-0804">Transcription</keyword>
<dbReference type="CDD" id="cd07765">
    <property type="entry name" value="KRAB_A-box"/>
    <property type="match status" value="1"/>
</dbReference>
<evidence type="ECO:0000256" key="6">
    <source>
        <dbReference type="ARBA" id="ARBA00022833"/>
    </source>
</evidence>
<feature type="domain" description="C2H2-type" evidence="12">
    <location>
        <begin position="76"/>
        <end position="103"/>
    </location>
</feature>
<keyword evidence="5 11" id="KW-0863">Zinc-finger</keyword>
<dbReference type="InterPro" id="IPR036051">
    <property type="entry name" value="KRAB_dom_sf"/>
</dbReference>
<evidence type="ECO:0000256" key="11">
    <source>
        <dbReference type="PROSITE-ProRule" id="PRU00042"/>
    </source>
</evidence>
<dbReference type="InterPro" id="IPR001909">
    <property type="entry name" value="KRAB"/>
</dbReference>
<dbReference type="FunFam" id="3.30.160.60:FF:004935">
    <property type="match status" value="1"/>
</dbReference>
<evidence type="ECO:0000313" key="14">
    <source>
        <dbReference type="Ensembl" id="ENSOCUP00000040327.1"/>
    </source>
</evidence>
<dbReference type="SMART" id="SM00355">
    <property type="entry name" value="ZnF_C2H2"/>
    <property type="match status" value="4"/>
</dbReference>
<evidence type="ECO:0000256" key="9">
    <source>
        <dbReference type="ARBA" id="ARBA00023163"/>
    </source>
</evidence>
<dbReference type="Gene3D" id="3.30.160.60">
    <property type="entry name" value="Classic Zinc Finger"/>
    <property type="match status" value="4"/>
</dbReference>
<evidence type="ECO:0000256" key="1">
    <source>
        <dbReference type="ARBA" id="ARBA00004123"/>
    </source>
</evidence>
<comment type="subcellular location">
    <subcellularLocation>
        <location evidence="1">Nucleus</location>
    </subcellularLocation>
</comment>
<evidence type="ECO:0000313" key="15">
    <source>
        <dbReference type="Proteomes" id="UP000001811"/>
    </source>
</evidence>
<evidence type="ECO:0000256" key="4">
    <source>
        <dbReference type="ARBA" id="ARBA00022737"/>
    </source>
</evidence>
<dbReference type="FunFam" id="3.30.160.60:FF:001714">
    <property type="entry name" value="Zinc finger protein 774"/>
    <property type="match status" value="1"/>
</dbReference>
<evidence type="ECO:0000256" key="7">
    <source>
        <dbReference type="ARBA" id="ARBA00023015"/>
    </source>
</evidence>
<protein>
    <submittedName>
        <fullName evidence="14">Uncharacterized protein</fullName>
    </submittedName>
</protein>
<dbReference type="PROSITE" id="PS00028">
    <property type="entry name" value="ZINC_FINGER_C2H2_1"/>
    <property type="match status" value="4"/>
</dbReference>
<feature type="domain" description="C2H2-type" evidence="12">
    <location>
        <begin position="104"/>
        <end position="131"/>
    </location>
</feature>
<evidence type="ECO:0000256" key="2">
    <source>
        <dbReference type="ARBA" id="ARBA00006991"/>
    </source>
</evidence>
<dbReference type="SMART" id="SM00349">
    <property type="entry name" value="KRAB"/>
    <property type="match status" value="1"/>
</dbReference>
<keyword evidence="6" id="KW-0862">Zinc</keyword>
<dbReference type="GO" id="GO:0000977">
    <property type="term" value="F:RNA polymerase II transcription regulatory region sequence-specific DNA binding"/>
    <property type="evidence" value="ECO:0007669"/>
    <property type="project" value="TreeGrafter"/>
</dbReference>
<dbReference type="FunFam" id="3.30.160.60:FF:002343">
    <property type="entry name" value="Zinc finger protein 33A"/>
    <property type="match status" value="1"/>
</dbReference>
<sequence>MMMAFEDLAVYFAWEEWQNMNKVQKILYRDVMLETYSSLLFLGHCITKPDLIFKLEQGAQPWMVSEFLNQNLPKPYECNDCGKAFGSKSQLITHQRIHRGDRPYKCNDCGNPFSYKSQLIIHQRIHTGEKPYECNDCGKTFGKKSHLIMHQRIHTGEKPYECNDCGKAFSYKSQLKIHQRIHTGE</sequence>